<dbReference type="SUPFAM" id="SSF55811">
    <property type="entry name" value="Nudix"/>
    <property type="match status" value="1"/>
</dbReference>
<reference evidence="4" key="1">
    <citation type="submission" date="2018-12" db="EMBL/GenBank/DDBJ databases">
        <title>Complete genome sequence of an uncultured bacterium of the candidate phylum Bipolaricaulota.</title>
        <authorList>
            <person name="Kadnikov V.V."/>
            <person name="Mardanov A.V."/>
            <person name="Beletsky A.V."/>
            <person name="Frank Y.A."/>
            <person name="Karnachuk O.V."/>
            <person name="Ravin N.V."/>
        </authorList>
    </citation>
    <scope>NUCLEOTIDE SEQUENCE [LARGE SCALE GENOMIC DNA]</scope>
</reference>
<dbReference type="Proteomes" id="UP000287233">
    <property type="component" value="Chromosome"/>
</dbReference>
<dbReference type="InterPro" id="IPR020084">
    <property type="entry name" value="NUDIX_hydrolase_CS"/>
</dbReference>
<name>A0A410FTA9_BIPS1</name>
<dbReference type="Gene3D" id="3.90.79.10">
    <property type="entry name" value="Nucleoside Triphosphate Pyrophosphohydrolase"/>
    <property type="match status" value="1"/>
</dbReference>
<dbReference type="PROSITE" id="PS51462">
    <property type="entry name" value="NUDIX"/>
    <property type="match status" value="1"/>
</dbReference>
<feature type="domain" description="Nudix hydrolase" evidence="2">
    <location>
        <begin position="1"/>
        <end position="138"/>
    </location>
</feature>
<proteinExistence type="predicted"/>
<dbReference type="Pfam" id="PF00293">
    <property type="entry name" value="NUDIX"/>
    <property type="match status" value="1"/>
</dbReference>
<evidence type="ECO:0000313" key="3">
    <source>
        <dbReference type="EMBL" id="QAA76317.1"/>
    </source>
</evidence>
<dbReference type="AlphaFoldDB" id="A0A410FTA9"/>
<dbReference type="EMBL" id="CP034928">
    <property type="protein sequence ID" value="QAA76317.1"/>
    <property type="molecule type" value="Genomic_DNA"/>
</dbReference>
<dbReference type="GO" id="GO:0016787">
    <property type="term" value="F:hydrolase activity"/>
    <property type="evidence" value="ECO:0007669"/>
    <property type="project" value="UniProtKB-KW"/>
</dbReference>
<protein>
    <recommendedName>
        <fullName evidence="2">Nudix hydrolase domain-containing protein</fullName>
    </recommendedName>
</protein>
<evidence type="ECO:0000313" key="4">
    <source>
        <dbReference type="Proteomes" id="UP000287233"/>
    </source>
</evidence>
<dbReference type="KEGG" id="bih:BIP78_0551"/>
<dbReference type="PROSITE" id="PS00893">
    <property type="entry name" value="NUDIX_BOX"/>
    <property type="match status" value="1"/>
</dbReference>
<keyword evidence="1" id="KW-0378">Hydrolase</keyword>
<gene>
    <name evidence="3" type="ORF">BIP78_0551</name>
</gene>
<evidence type="ECO:0000256" key="1">
    <source>
        <dbReference type="ARBA" id="ARBA00022801"/>
    </source>
</evidence>
<sequence length="138" mass="15589">MRRRAFVYITRDTSEGRQLLVFTHRVPEAPDVQVPGGTIEPDETPIEGALREAHEETGLSRFGAPRLLAEEVWHGPDETVQCYFVHLPLARTAPDAWEHVVTAGELDQGLVFSLFWTTLPDTSGLWPNMAKYVHRLLV</sequence>
<accession>A0A410FTA9</accession>
<evidence type="ECO:0000259" key="2">
    <source>
        <dbReference type="PROSITE" id="PS51462"/>
    </source>
</evidence>
<dbReference type="InterPro" id="IPR015797">
    <property type="entry name" value="NUDIX_hydrolase-like_dom_sf"/>
</dbReference>
<dbReference type="InterPro" id="IPR000086">
    <property type="entry name" value="NUDIX_hydrolase_dom"/>
</dbReference>
<organism evidence="3 4">
    <name type="scientific">Bipolaricaulis sibiricus</name>
    <dbReference type="NCBI Taxonomy" id="2501609"/>
    <lineage>
        <taxon>Bacteria</taxon>
        <taxon>Candidatus Bipolaricaulota</taxon>
        <taxon>Candidatus Bipolaricaulia</taxon>
        <taxon>Candidatus Bipolaricaulales</taxon>
        <taxon>Candidatus Bipolaricaulaceae</taxon>
        <taxon>Candidatus Bipolaricaulis</taxon>
    </lineage>
</organism>